<evidence type="ECO:0000256" key="6">
    <source>
        <dbReference type="ARBA" id="ARBA00023136"/>
    </source>
</evidence>
<evidence type="ECO:0000256" key="7">
    <source>
        <dbReference type="RuleBase" id="RU363032"/>
    </source>
</evidence>
<dbReference type="SUPFAM" id="SSF161098">
    <property type="entry name" value="MetI-like"/>
    <property type="match status" value="1"/>
</dbReference>
<evidence type="ECO:0000256" key="3">
    <source>
        <dbReference type="ARBA" id="ARBA00022475"/>
    </source>
</evidence>
<feature type="transmembrane region" description="Helical" evidence="7">
    <location>
        <begin position="20"/>
        <end position="38"/>
    </location>
</feature>
<evidence type="ECO:0000256" key="1">
    <source>
        <dbReference type="ARBA" id="ARBA00004651"/>
    </source>
</evidence>
<keyword evidence="10" id="KW-1185">Reference proteome</keyword>
<dbReference type="GO" id="GO:0005886">
    <property type="term" value="C:plasma membrane"/>
    <property type="evidence" value="ECO:0007669"/>
    <property type="project" value="UniProtKB-SubCell"/>
</dbReference>
<feature type="transmembrane region" description="Helical" evidence="7">
    <location>
        <begin position="185"/>
        <end position="207"/>
    </location>
</feature>
<evidence type="ECO:0000313" key="10">
    <source>
        <dbReference type="Proteomes" id="UP000266340"/>
    </source>
</evidence>
<gene>
    <name evidence="9" type="ORF">D3H35_21265</name>
</gene>
<name>A0A398CTE6_9BACL</name>
<dbReference type="InterPro" id="IPR035906">
    <property type="entry name" value="MetI-like_sf"/>
</dbReference>
<keyword evidence="2 7" id="KW-0813">Transport</keyword>
<keyword evidence="4 7" id="KW-0812">Transmembrane</keyword>
<dbReference type="RefSeq" id="WP_119151134.1">
    <property type="nucleotide sequence ID" value="NZ_JBHSOV010000042.1"/>
</dbReference>
<evidence type="ECO:0000259" key="8">
    <source>
        <dbReference type="PROSITE" id="PS50928"/>
    </source>
</evidence>
<dbReference type="PROSITE" id="PS50928">
    <property type="entry name" value="ABC_TM1"/>
    <property type="match status" value="1"/>
</dbReference>
<dbReference type="InterPro" id="IPR000515">
    <property type="entry name" value="MetI-like"/>
</dbReference>
<reference evidence="9 10" key="1">
    <citation type="submission" date="2018-09" db="EMBL/GenBank/DDBJ databases">
        <title>Cohnella cavernae sp. nov., isolated from a karst cave.</title>
        <authorList>
            <person name="Zhu H."/>
        </authorList>
    </citation>
    <scope>NUCLEOTIDE SEQUENCE [LARGE SCALE GENOMIC DNA]</scope>
    <source>
        <strain evidence="9 10">K2E09-144</strain>
    </source>
</reference>
<dbReference type="GO" id="GO:0055085">
    <property type="term" value="P:transmembrane transport"/>
    <property type="evidence" value="ECO:0007669"/>
    <property type="project" value="InterPro"/>
</dbReference>
<dbReference type="EMBL" id="QXJM01000039">
    <property type="protein sequence ID" value="RIE03107.1"/>
    <property type="molecule type" value="Genomic_DNA"/>
</dbReference>
<dbReference type="AlphaFoldDB" id="A0A398CTE6"/>
<organism evidence="9 10">
    <name type="scientific">Cohnella faecalis</name>
    <dbReference type="NCBI Taxonomy" id="2315694"/>
    <lineage>
        <taxon>Bacteria</taxon>
        <taxon>Bacillati</taxon>
        <taxon>Bacillota</taxon>
        <taxon>Bacilli</taxon>
        <taxon>Bacillales</taxon>
        <taxon>Paenibacillaceae</taxon>
        <taxon>Cohnella</taxon>
    </lineage>
</organism>
<dbReference type="Proteomes" id="UP000266340">
    <property type="component" value="Unassembled WGS sequence"/>
</dbReference>
<dbReference type="Gene3D" id="1.10.3720.10">
    <property type="entry name" value="MetI-like"/>
    <property type="match status" value="1"/>
</dbReference>
<evidence type="ECO:0000256" key="2">
    <source>
        <dbReference type="ARBA" id="ARBA00022448"/>
    </source>
</evidence>
<feature type="transmembrane region" description="Helical" evidence="7">
    <location>
        <begin position="142"/>
        <end position="164"/>
    </location>
</feature>
<keyword evidence="6 7" id="KW-0472">Membrane</keyword>
<sequence>MNTIIYRRKLGKVSLNSVTIVLILLTLFPLLWLFLTAIKQPIDAFAMPPKWIFEPTSDNFLAVLTKSEFVKSYVNSLIVVTGTTVLSLWFGIASGYTLARSKSRFSNAMGMWIILARMAPPMGFVLPLYLMFSKIGILDTYFGLILVYLTVTLPFVTWLMVGFIKSIPIEIEEASAIDGCNRFQTLIRIVIPSSLPGISTCAIFAFIMSWNEFFYALIISGRNTRTASVEIQGFINFAGINWGELAAAGVLVVVPVLIFTIFAQKGLVRGLTQGATK</sequence>
<comment type="similarity">
    <text evidence="7">Belongs to the binding-protein-dependent transport system permease family.</text>
</comment>
<accession>A0A398CTE6</accession>
<proteinExistence type="inferred from homology"/>
<evidence type="ECO:0000313" key="9">
    <source>
        <dbReference type="EMBL" id="RIE03107.1"/>
    </source>
</evidence>
<comment type="subcellular location">
    <subcellularLocation>
        <location evidence="1 7">Cell membrane</location>
        <topology evidence="1 7">Multi-pass membrane protein</topology>
    </subcellularLocation>
</comment>
<dbReference type="PANTHER" id="PTHR32243">
    <property type="entry name" value="MALTOSE TRANSPORT SYSTEM PERMEASE-RELATED"/>
    <property type="match status" value="1"/>
</dbReference>
<comment type="caution">
    <text evidence="9">The sequence shown here is derived from an EMBL/GenBank/DDBJ whole genome shotgun (WGS) entry which is preliminary data.</text>
</comment>
<feature type="transmembrane region" description="Helical" evidence="7">
    <location>
        <begin position="245"/>
        <end position="263"/>
    </location>
</feature>
<dbReference type="OrthoDB" id="9810086at2"/>
<evidence type="ECO:0000256" key="4">
    <source>
        <dbReference type="ARBA" id="ARBA00022692"/>
    </source>
</evidence>
<dbReference type="PANTHER" id="PTHR32243:SF18">
    <property type="entry name" value="INNER MEMBRANE ABC TRANSPORTER PERMEASE PROTEIN YCJP"/>
    <property type="match status" value="1"/>
</dbReference>
<feature type="transmembrane region" description="Helical" evidence="7">
    <location>
        <begin position="111"/>
        <end position="130"/>
    </location>
</feature>
<dbReference type="Pfam" id="PF00528">
    <property type="entry name" value="BPD_transp_1"/>
    <property type="match status" value="1"/>
</dbReference>
<dbReference type="InterPro" id="IPR050901">
    <property type="entry name" value="BP-dep_ABC_trans_perm"/>
</dbReference>
<protein>
    <submittedName>
        <fullName evidence="9">Carbohydrate ABC transporter permease</fullName>
    </submittedName>
</protein>
<feature type="transmembrane region" description="Helical" evidence="7">
    <location>
        <begin position="77"/>
        <end position="99"/>
    </location>
</feature>
<dbReference type="CDD" id="cd06261">
    <property type="entry name" value="TM_PBP2"/>
    <property type="match status" value="1"/>
</dbReference>
<feature type="domain" description="ABC transmembrane type-1" evidence="8">
    <location>
        <begin position="73"/>
        <end position="263"/>
    </location>
</feature>
<evidence type="ECO:0000256" key="5">
    <source>
        <dbReference type="ARBA" id="ARBA00022989"/>
    </source>
</evidence>
<keyword evidence="3" id="KW-1003">Cell membrane</keyword>
<keyword evidence="5 7" id="KW-1133">Transmembrane helix</keyword>